<comment type="caution">
    <text evidence="9">The sequence shown here is derived from an EMBL/GenBank/DDBJ whole genome shotgun (WGS) entry which is preliminary data.</text>
</comment>
<dbReference type="Pfam" id="PF00230">
    <property type="entry name" value="MIP"/>
    <property type="match status" value="1"/>
</dbReference>
<keyword evidence="5 8" id="KW-0472">Membrane</keyword>
<evidence type="ECO:0000256" key="4">
    <source>
        <dbReference type="ARBA" id="ARBA00022989"/>
    </source>
</evidence>
<feature type="transmembrane region" description="Helical" evidence="8">
    <location>
        <begin position="166"/>
        <end position="190"/>
    </location>
</feature>
<dbReference type="GO" id="GO:0015250">
    <property type="term" value="F:water channel activity"/>
    <property type="evidence" value="ECO:0007669"/>
    <property type="project" value="TreeGrafter"/>
</dbReference>
<feature type="transmembrane region" description="Helical" evidence="8">
    <location>
        <begin position="116"/>
        <end position="135"/>
    </location>
</feature>
<evidence type="ECO:0000256" key="8">
    <source>
        <dbReference type="SAM" id="Phobius"/>
    </source>
</evidence>
<evidence type="ECO:0000256" key="7">
    <source>
        <dbReference type="SAM" id="MobiDB-lite"/>
    </source>
</evidence>
<dbReference type="InterPro" id="IPR000425">
    <property type="entry name" value="MIP"/>
</dbReference>
<name>A0A511BMD9_9PROT</name>
<evidence type="ECO:0000256" key="6">
    <source>
        <dbReference type="RuleBase" id="RU000477"/>
    </source>
</evidence>
<dbReference type="EMBL" id="BJVC01000001">
    <property type="protein sequence ID" value="GEL01499.1"/>
    <property type="molecule type" value="Genomic_DNA"/>
</dbReference>
<accession>A0A511BMD9</accession>
<sequence length="347" mass="37360">MEQDDPLREPVASKEDAGARTGTRTGARTGTRAREIEKHVLASGAAGLGRLTRALYPHPDDRPLMGRPAPGRRIHPRLYLCEFWATALLLVCGVCSNVAIGSPLSPVARALASCPWLLTALQGLLFGLSATIAAFSPFGRVSGAHLSPSISIAFCLGRRLAPTDAAFYVFSQISGAVLGTGLVALSGVLWPEWGRWCRAGHFAATIPSPSVAPVWAALGESSTTAILIALILTFGAHPGLRRFAAWVSGPLFFLLNPFEAWLSGDSTNLARSFGPALFSESWSHFWVYVAGPLFGVCVVLATLRAEMFGRIRLHEARLAYFGHDGRAPYFVPYVLRRLFRRPPAARG</sequence>
<dbReference type="PANTHER" id="PTHR19139">
    <property type="entry name" value="AQUAPORIN TRANSPORTER"/>
    <property type="match status" value="1"/>
</dbReference>
<feature type="compositionally biased region" description="Basic and acidic residues" evidence="7">
    <location>
        <begin position="1"/>
        <end position="18"/>
    </location>
</feature>
<feature type="transmembrane region" description="Helical" evidence="8">
    <location>
        <begin position="210"/>
        <end position="236"/>
    </location>
</feature>
<evidence type="ECO:0000313" key="10">
    <source>
        <dbReference type="Proteomes" id="UP000321405"/>
    </source>
</evidence>
<dbReference type="RefSeq" id="WP_147092439.1">
    <property type="nucleotide sequence ID" value="NZ_BJVC01000001.1"/>
</dbReference>
<comment type="subcellular location">
    <subcellularLocation>
        <location evidence="1">Membrane</location>
        <topology evidence="1">Multi-pass membrane protein</topology>
    </subcellularLocation>
</comment>
<dbReference type="PRINTS" id="PR00783">
    <property type="entry name" value="MINTRINSICP"/>
</dbReference>
<dbReference type="GO" id="GO:0005886">
    <property type="term" value="C:plasma membrane"/>
    <property type="evidence" value="ECO:0007669"/>
    <property type="project" value="TreeGrafter"/>
</dbReference>
<dbReference type="AlphaFoldDB" id="A0A511BMD9"/>
<evidence type="ECO:0000256" key="3">
    <source>
        <dbReference type="ARBA" id="ARBA00022692"/>
    </source>
</evidence>
<keyword evidence="3 6" id="KW-0812">Transmembrane</keyword>
<protein>
    <recommendedName>
        <fullName evidence="11">Porin</fullName>
    </recommendedName>
</protein>
<dbReference type="PANTHER" id="PTHR19139:SF199">
    <property type="entry name" value="MIP17260P"/>
    <property type="match status" value="1"/>
</dbReference>
<keyword evidence="4 8" id="KW-1133">Transmembrane helix</keyword>
<feature type="transmembrane region" description="Helical" evidence="8">
    <location>
        <begin position="243"/>
        <end position="262"/>
    </location>
</feature>
<keyword evidence="6" id="KW-0813">Transport</keyword>
<gene>
    <name evidence="9" type="ORF">SSA02_06620</name>
</gene>
<dbReference type="SUPFAM" id="SSF81338">
    <property type="entry name" value="Aquaporin-like"/>
    <property type="match status" value="1"/>
</dbReference>
<dbReference type="OrthoDB" id="9807293at2"/>
<reference evidence="9 10" key="1">
    <citation type="submission" date="2019-07" db="EMBL/GenBank/DDBJ databases">
        <title>Whole genome shotgun sequence of Swaminathania salitolerans NBRC 104436.</title>
        <authorList>
            <person name="Hosoyama A."/>
            <person name="Uohara A."/>
            <person name="Ohji S."/>
            <person name="Ichikawa N."/>
        </authorList>
    </citation>
    <scope>NUCLEOTIDE SEQUENCE [LARGE SCALE GENOMIC DNA]</scope>
    <source>
        <strain evidence="9 10">NBRC 104436</strain>
    </source>
</reference>
<dbReference type="InterPro" id="IPR034294">
    <property type="entry name" value="Aquaporin_transptr"/>
</dbReference>
<dbReference type="Proteomes" id="UP000321405">
    <property type="component" value="Unassembled WGS sequence"/>
</dbReference>
<feature type="compositionally biased region" description="Low complexity" evidence="7">
    <location>
        <begin position="19"/>
        <end position="29"/>
    </location>
</feature>
<dbReference type="InterPro" id="IPR023271">
    <property type="entry name" value="Aquaporin-like"/>
</dbReference>
<evidence type="ECO:0000256" key="5">
    <source>
        <dbReference type="ARBA" id="ARBA00023136"/>
    </source>
</evidence>
<comment type="similarity">
    <text evidence="2 6">Belongs to the MIP/aquaporin (TC 1.A.8) family.</text>
</comment>
<evidence type="ECO:0008006" key="11">
    <source>
        <dbReference type="Google" id="ProtNLM"/>
    </source>
</evidence>
<evidence type="ECO:0000313" key="9">
    <source>
        <dbReference type="EMBL" id="GEL01499.1"/>
    </source>
</evidence>
<proteinExistence type="inferred from homology"/>
<organism evidence="9 10">
    <name type="scientific">Swaminathania salitolerans</name>
    <dbReference type="NCBI Taxonomy" id="182838"/>
    <lineage>
        <taxon>Bacteria</taxon>
        <taxon>Pseudomonadati</taxon>
        <taxon>Pseudomonadota</taxon>
        <taxon>Alphaproteobacteria</taxon>
        <taxon>Acetobacterales</taxon>
        <taxon>Acetobacteraceae</taxon>
        <taxon>Swaminathania</taxon>
    </lineage>
</organism>
<evidence type="ECO:0000256" key="1">
    <source>
        <dbReference type="ARBA" id="ARBA00004141"/>
    </source>
</evidence>
<feature type="transmembrane region" description="Helical" evidence="8">
    <location>
        <begin position="282"/>
        <end position="303"/>
    </location>
</feature>
<dbReference type="Gene3D" id="1.20.1080.10">
    <property type="entry name" value="Glycerol uptake facilitator protein"/>
    <property type="match status" value="1"/>
</dbReference>
<evidence type="ECO:0000256" key="2">
    <source>
        <dbReference type="ARBA" id="ARBA00006175"/>
    </source>
</evidence>
<keyword evidence="10" id="KW-1185">Reference proteome</keyword>
<feature type="region of interest" description="Disordered" evidence="7">
    <location>
        <begin position="1"/>
        <end position="29"/>
    </location>
</feature>
<feature type="transmembrane region" description="Helical" evidence="8">
    <location>
        <begin position="83"/>
        <end position="104"/>
    </location>
</feature>